<dbReference type="Gene3D" id="1.10.1660.10">
    <property type="match status" value="1"/>
</dbReference>
<sequence>MGHGETATSESGGRLFSISRVAELTGVGVQSLRQYEARGLVTPMRSEGGTRRFSREDIARLRRVRELVDVGANLASIGIILDLQDENTSLRYELRRMQ</sequence>
<gene>
    <name evidence="6" type="ORF">A2T55_14000</name>
</gene>
<dbReference type="AlphaFoldDB" id="A0A142NQ49"/>
<dbReference type="OrthoDB" id="5345718at2"/>
<dbReference type="InterPro" id="IPR009061">
    <property type="entry name" value="DNA-bd_dom_put_sf"/>
</dbReference>
<keyword evidence="1" id="KW-0678">Repressor</keyword>
<dbReference type="InterPro" id="IPR000551">
    <property type="entry name" value="MerR-type_HTH_dom"/>
</dbReference>
<evidence type="ECO:0000256" key="2">
    <source>
        <dbReference type="ARBA" id="ARBA00023015"/>
    </source>
</evidence>
<keyword evidence="3" id="KW-0238">DNA-binding</keyword>
<evidence type="ECO:0000313" key="6">
    <source>
        <dbReference type="EMBL" id="AMT94722.1"/>
    </source>
</evidence>
<dbReference type="Proteomes" id="UP000075950">
    <property type="component" value="Chromosome"/>
</dbReference>
<evidence type="ECO:0000256" key="1">
    <source>
        <dbReference type="ARBA" id="ARBA00022491"/>
    </source>
</evidence>
<dbReference type="GO" id="GO:0003700">
    <property type="term" value="F:DNA-binding transcription factor activity"/>
    <property type="evidence" value="ECO:0007669"/>
    <property type="project" value="InterPro"/>
</dbReference>
<dbReference type="Pfam" id="PF13411">
    <property type="entry name" value="MerR_1"/>
    <property type="match status" value="1"/>
</dbReference>
<dbReference type="SMART" id="SM00422">
    <property type="entry name" value="HTH_MERR"/>
    <property type="match status" value="1"/>
</dbReference>
<dbReference type="EMBL" id="CP014869">
    <property type="protein sequence ID" value="AMT94722.1"/>
    <property type="molecule type" value="Genomic_DNA"/>
</dbReference>
<keyword evidence="2" id="KW-0805">Transcription regulation</keyword>
<dbReference type="PANTHER" id="PTHR30204:SF69">
    <property type="entry name" value="MERR-FAMILY TRANSCRIPTIONAL REGULATOR"/>
    <property type="match status" value="1"/>
</dbReference>
<evidence type="ECO:0000256" key="4">
    <source>
        <dbReference type="ARBA" id="ARBA00023163"/>
    </source>
</evidence>
<organism evidence="6 7">
    <name type="scientific">Brevibacterium linens</name>
    <dbReference type="NCBI Taxonomy" id="1703"/>
    <lineage>
        <taxon>Bacteria</taxon>
        <taxon>Bacillati</taxon>
        <taxon>Actinomycetota</taxon>
        <taxon>Actinomycetes</taxon>
        <taxon>Micrococcales</taxon>
        <taxon>Brevibacteriaceae</taxon>
        <taxon>Brevibacterium</taxon>
    </lineage>
</organism>
<dbReference type="KEGG" id="bly:A2T55_14000"/>
<dbReference type="SUPFAM" id="SSF46955">
    <property type="entry name" value="Putative DNA-binding domain"/>
    <property type="match status" value="1"/>
</dbReference>
<accession>A0A142NQ49</accession>
<evidence type="ECO:0000259" key="5">
    <source>
        <dbReference type="PROSITE" id="PS50937"/>
    </source>
</evidence>
<dbReference type="PANTHER" id="PTHR30204">
    <property type="entry name" value="REDOX-CYCLING DRUG-SENSING TRANSCRIPTIONAL ACTIVATOR SOXR"/>
    <property type="match status" value="1"/>
</dbReference>
<name>A0A142NQ49_BRELN</name>
<dbReference type="PRINTS" id="PR00040">
    <property type="entry name" value="HTHMERR"/>
</dbReference>
<proteinExistence type="predicted"/>
<evidence type="ECO:0000313" key="7">
    <source>
        <dbReference type="Proteomes" id="UP000075950"/>
    </source>
</evidence>
<evidence type="ECO:0000256" key="3">
    <source>
        <dbReference type="ARBA" id="ARBA00023125"/>
    </source>
</evidence>
<feature type="domain" description="HTH merR-type" evidence="5">
    <location>
        <begin position="15"/>
        <end position="83"/>
    </location>
</feature>
<protein>
    <submittedName>
        <fullName evidence="6">MerR family transcriptional regulator</fullName>
    </submittedName>
</protein>
<reference evidence="7" key="1">
    <citation type="submission" date="2016-03" db="EMBL/GenBank/DDBJ databases">
        <authorList>
            <person name="Ploux O."/>
        </authorList>
    </citation>
    <scope>NUCLEOTIDE SEQUENCE [LARGE SCALE GENOMIC DNA]</scope>
    <source>
        <strain evidence="7">BS258</strain>
    </source>
</reference>
<dbReference type="InterPro" id="IPR047057">
    <property type="entry name" value="MerR_fam"/>
</dbReference>
<dbReference type="PROSITE" id="PS50937">
    <property type="entry name" value="HTH_MERR_2"/>
    <property type="match status" value="1"/>
</dbReference>
<keyword evidence="4" id="KW-0804">Transcription</keyword>
<dbReference type="GO" id="GO:0003677">
    <property type="term" value="F:DNA binding"/>
    <property type="evidence" value="ECO:0007669"/>
    <property type="project" value="UniProtKB-KW"/>
</dbReference>